<keyword evidence="3" id="KW-0328">Glycosyltransferase</keyword>
<reference evidence="11 12" key="1">
    <citation type="submission" date="2018-11" db="EMBL/GenBank/DDBJ databases">
        <authorList>
            <person name="Da X."/>
        </authorList>
    </citation>
    <scope>NUCLEOTIDE SEQUENCE [LARGE SCALE GENOMIC DNA]</scope>
    <source>
        <strain evidence="11 12">S14-144</strain>
    </source>
</reference>
<keyword evidence="12" id="KW-1185">Reference proteome</keyword>
<dbReference type="PANTHER" id="PTHR43646:SF2">
    <property type="entry name" value="GLYCOSYLTRANSFERASE 2-LIKE DOMAIN-CONTAINING PROTEIN"/>
    <property type="match status" value="1"/>
</dbReference>
<dbReference type="OrthoDB" id="9777873at2"/>
<accession>A0A3G8ZN43</accession>
<keyword evidence="2" id="KW-1003">Cell membrane</keyword>
<dbReference type="CDD" id="cd00761">
    <property type="entry name" value="Glyco_tranf_GTA_type"/>
    <property type="match status" value="1"/>
</dbReference>
<dbReference type="RefSeq" id="WP_124799581.1">
    <property type="nucleotide sequence ID" value="NZ_CP034170.1"/>
</dbReference>
<dbReference type="KEGG" id="nak:EH165_11535"/>
<feature type="domain" description="Glycosyltransferase 2-like" evidence="10">
    <location>
        <begin position="16"/>
        <end position="143"/>
    </location>
</feature>
<evidence type="ECO:0000256" key="2">
    <source>
        <dbReference type="ARBA" id="ARBA00022475"/>
    </source>
</evidence>
<dbReference type="InterPro" id="IPR001173">
    <property type="entry name" value="Glyco_trans_2-like"/>
</dbReference>
<evidence type="ECO:0000256" key="4">
    <source>
        <dbReference type="ARBA" id="ARBA00022679"/>
    </source>
</evidence>
<dbReference type="Pfam" id="PF00535">
    <property type="entry name" value="Glycos_transf_2"/>
    <property type="match status" value="1"/>
</dbReference>
<comment type="function">
    <text evidence="6">Catalyzes the glycosylation of 4,4'-diaponeurosporenoate, i.e. the esterification of glucose at the C1'' position with the carboxyl group of 4,4'-diaponeurosporenic acid, to form glycosyl-4,4'-diaponeurosporenoate. This is a step in the biosynthesis of staphyloxanthin, an orange pigment present in most staphylococci strains.</text>
</comment>
<dbReference type="AlphaFoldDB" id="A0A3G8ZN43"/>
<organism evidence="11 12">
    <name type="scientific">Nakamurella antarctica</name>
    <dbReference type="NCBI Taxonomy" id="1902245"/>
    <lineage>
        <taxon>Bacteria</taxon>
        <taxon>Bacillati</taxon>
        <taxon>Actinomycetota</taxon>
        <taxon>Actinomycetes</taxon>
        <taxon>Nakamurellales</taxon>
        <taxon>Nakamurellaceae</taxon>
        <taxon>Nakamurella</taxon>
    </lineage>
</organism>
<evidence type="ECO:0000256" key="7">
    <source>
        <dbReference type="ARBA" id="ARBA00037904"/>
    </source>
</evidence>
<evidence type="ECO:0000313" key="12">
    <source>
        <dbReference type="Proteomes" id="UP000268084"/>
    </source>
</evidence>
<name>A0A3G8ZN43_9ACTN</name>
<evidence type="ECO:0000256" key="3">
    <source>
        <dbReference type="ARBA" id="ARBA00022676"/>
    </source>
</evidence>
<dbReference type="Proteomes" id="UP000268084">
    <property type="component" value="Chromosome"/>
</dbReference>
<dbReference type="GO" id="GO:0016757">
    <property type="term" value="F:glycosyltransferase activity"/>
    <property type="evidence" value="ECO:0007669"/>
    <property type="project" value="UniProtKB-KW"/>
</dbReference>
<evidence type="ECO:0000259" key="10">
    <source>
        <dbReference type="Pfam" id="PF00535"/>
    </source>
</evidence>
<keyword evidence="4 11" id="KW-0808">Transferase</keyword>
<evidence type="ECO:0000256" key="9">
    <source>
        <dbReference type="ARBA" id="ARBA00040345"/>
    </source>
</evidence>
<keyword evidence="5" id="KW-0472">Membrane</keyword>
<proteinExistence type="inferred from homology"/>
<dbReference type="Gene3D" id="3.90.550.10">
    <property type="entry name" value="Spore Coat Polysaccharide Biosynthesis Protein SpsA, Chain A"/>
    <property type="match status" value="1"/>
</dbReference>
<dbReference type="PANTHER" id="PTHR43646">
    <property type="entry name" value="GLYCOSYLTRANSFERASE"/>
    <property type="match status" value="1"/>
</dbReference>
<evidence type="ECO:0000256" key="1">
    <source>
        <dbReference type="ARBA" id="ARBA00004236"/>
    </source>
</evidence>
<dbReference type="SUPFAM" id="SSF53448">
    <property type="entry name" value="Nucleotide-diphospho-sugar transferases"/>
    <property type="match status" value="1"/>
</dbReference>
<comment type="similarity">
    <text evidence="8">Belongs to the glycosyltransferase 2 family. CrtQ subfamily.</text>
</comment>
<evidence type="ECO:0000313" key="11">
    <source>
        <dbReference type="EMBL" id="AZI58673.1"/>
    </source>
</evidence>
<comment type="pathway">
    <text evidence="7">Carotenoid biosynthesis; staphyloxanthin biosynthesis; staphyloxanthin from farnesyl diphosphate: step 4/5.</text>
</comment>
<gene>
    <name evidence="11" type="ORF">EH165_11535</name>
</gene>
<dbReference type="EMBL" id="CP034170">
    <property type="protein sequence ID" value="AZI58673.1"/>
    <property type="molecule type" value="Genomic_DNA"/>
</dbReference>
<reference evidence="11 12" key="2">
    <citation type="submission" date="2018-12" db="EMBL/GenBank/DDBJ databases">
        <title>Nakamurella antarcticus sp. nov., isolated from Antarctica South Shetland Islands soil.</title>
        <authorList>
            <person name="Peng F."/>
        </authorList>
    </citation>
    <scope>NUCLEOTIDE SEQUENCE [LARGE SCALE GENOMIC DNA]</scope>
    <source>
        <strain evidence="11 12">S14-144</strain>
    </source>
</reference>
<sequence length="237" mass="25107">MTSWPGTRAATNGIAVVIPARNEADRLGRSLEAVLESVDDVRSYSDACVRIVLVLDSCTDASADIAAAFGGVDILECELGVVGAVRHVGARYACELLGDDGWIACTDADSVVPARWLRTHLEAASAGFDMLLGTVRPDPDELQDHLLRRWRDAHLLIDGHPHVHGANLGISNRMYRTSGGFAAVQTHEDALLAEAVQGLGGRILRTGESPVLTSARMTGRAPAGMAAYLTNLSQKGA</sequence>
<evidence type="ECO:0000256" key="5">
    <source>
        <dbReference type="ARBA" id="ARBA00023136"/>
    </source>
</evidence>
<comment type="subcellular location">
    <subcellularLocation>
        <location evidence="1">Cell membrane</location>
    </subcellularLocation>
</comment>
<evidence type="ECO:0000256" key="8">
    <source>
        <dbReference type="ARBA" id="ARBA00038120"/>
    </source>
</evidence>
<dbReference type="InterPro" id="IPR029044">
    <property type="entry name" value="Nucleotide-diphossugar_trans"/>
</dbReference>
<evidence type="ECO:0000256" key="6">
    <source>
        <dbReference type="ARBA" id="ARBA00037281"/>
    </source>
</evidence>
<protein>
    <recommendedName>
        <fullName evidence="9">4,4'-diaponeurosporenoate glycosyltransferase</fullName>
    </recommendedName>
</protein>
<dbReference type="GO" id="GO:0005886">
    <property type="term" value="C:plasma membrane"/>
    <property type="evidence" value="ECO:0007669"/>
    <property type="project" value="UniProtKB-SubCell"/>
</dbReference>